<dbReference type="InterPro" id="IPR011006">
    <property type="entry name" value="CheY-like_superfamily"/>
</dbReference>
<dbReference type="EMBL" id="CAJNBJ010000001">
    <property type="protein sequence ID" value="CAE6691844.1"/>
    <property type="molecule type" value="Genomic_DNA"/>
</dbReference>
<dbReference type="InterPro" id="IPR039420">
    <property type="entry name" value="WalR-like"/>
</dbReference>
<dbReference type="RefSeq" id="WP_213040175.1">
    <property type="nucleotide sequence ID" value="NZ_CAJNBJ010000001.1"/>
</dbReference>
<dbReference type="SUPFAM" id="SSF46894">
    <property type="entry name" value="C-terminal effector domain of the bipartite response regulators"/>
    <property type="match status" value="1"/>
</dbReference>
<dbReference type="PROSITE" id="PS50043">
    <property type="entry name" value="HTH_LUXR_2"/>
    <property type="match status" value="1"/>
</dbReference>
<dbReference type="SMART" id="SM00448">
    <property type="entry name" value="REC"/>
    <property type="match status" value="1"/>
</dbReference>
<evidence type="ECO:0000256" key="2">
    <source>
        <dbReference type="ARBA" id="ARBA00023125"/>
    </source>
</evidence>
<evidence type="ECO:0000313" key="6">
    <source>
        <dbReference type="EMBL" id="CAE6691844.1"/>
    </source>
</evidence>
<dbReference type="PANTHER" id="PTHR43214">
    <property type="entry name" value="TWO-COMPONENT RESPONSE REGULATOR"/>
    <property type="match status" value="1"/>
</dbReference>
<evidence type="ECO:0000256" key="3">
    <source>
        <dbReference type="PROSITE-ProRule" id="PRU00169"/>
    </source>
</evidence>
<dbReference type="PRINTS" id="PR00038">
    <property type="entry name" value="HTHLUXR"/>
</dbReference>
<sequence>MNTIRVLLAEDHTLVRAGFRALLEKLDKVEVVGEVSDGREAVRAARALAPDVVLMDIAMSGMNGLEATSRMRQECPKAKVIMLTMYTNEEYLKEALRSGASGYLLKDADRSELELALKTVCRGETYLTSAMAKFTLDAYCREGTAAAGPLGKLTARQREILQLIAEGSSTKEIAHRLDLSVKTVETHRAQLMERLEIHDVPGLVRLAIRTGLIGADQ</sequence>
<keyword evidence="1 3" id="KW-0597">Phosphoprotein</keyword>
<feature type="domain" description="Response regulatory" evidence="5">
    <location>
        <begin position="5"/>
        <end position="121"/>
    </location>
</feature>
<keyword evidence="7" id="KW-1185">Reference proteome</keyword>
<keyword evidence="2 6" id="KW-0238">DNA-binding</keyword>
<dbReference type="CDD" id="cd17535">
    <property type="entry name" value="REC_NarL-like"/>
    <property type="match status" value="1"/>
</dbReference>
<dbReference type="Gene3D" id="3.40.50.2300">
    <property type="match status" value="1"/>
</dbReference>
<dbReference type="Proteomes" id="UP000675880">
    <property type="component" value="Unassembled WGS sequence"/>
</dbReference>
<dbReference type="InterPro" id="IPR058245">
    <property type="entry name" value="NreC/VraR/RcsB-like_REC"/>
</dbReference>
<feature type="domain" description="HTH luxR-type" evidence="4">
    <location>
        <begin position="146"/>
        <end position="211"/>
    </location>
</feature>
<name>A0ABM8QDS7_9BACT</name>
<dbReference type="GO" id="GO:0003677">
    <property type="term" value="F:DNA binding"/>
    <property type="evidence" value="ECO:0007669"/>
    <property type="project" value="UniProtKB-KW"/>
</dbReference>
<dbReference type="InterPro" id="IPR000792">
    <property type="entry name" value="Tscrpt_reg_LuxR_C"/>
</dbReference>
<evidence type="ECO:0000259" key="4">
    <source>
        <dbReference type="PROSITE" id="PS50043"/>
    </source>
</evidence>
<evidence type="ECO:0000259" key="5">
    <source>
        <dbReference type="PROSITE" id="PS50110"/>
    </source>
</evidence>
<dbReference type="SMART" id="SM00421">
    <property type="entry name" value="HTH_LUXR"/>
    <property type="match status" value="1"/>
</dbReference>
<dbReference type="InterPro" id="IPR001789">
    <property type="entry name" value="Sig_transdc_resp-reg_receiver"/>
</dbReference>
<gene>
    <name evidence="6" type="ORF">NSPZN2_10259</name>
</gene>
<dbReference type="PANTHER" id="PTHR43214:SF43">
    <property type="entry name" value="TWO-COMPONENT RESPONSE REGULATOR"/>
    <property type="match status" value="1"/>
</dbReference>
<dbReference type="Pfam" id="PF00196">
    <property type="entry name" value="GerE"/>
    <property type="match status" value="1"/>
</dbReference>
<organism evidence="6 7">
    <name type="scientific">Nitrospira defluvii</name>
    <dbReference type="NCBI Taxonomy" id="330214"/>
    <lineage>
        <taxon>Bacteria</taxon>
        <taxon>Pseudomonadati</taxon>
        <taxon>Nitrospirota</taxon>
        <taxon>Nitrospiria</taxon>
        <taxon>Nitrospirales</taxon>
        <taxon>Nitrospiraceae</taxon>
        <taxon>Nitrospira</taxon>
    </lineage>
</organism>
<reference evidence="6 7" key="1">
    <citation type="submission" date="2021-02" db="EMBL/GenBank/DDBJ databases">
        <authorList>
            <person name="Han P."/>
        </authorList>
    </citation>
    <scope>NUCLEOTIDE SEQUENCE [LARGE SCALE GENOMIC DNA]</scope>
    <source>
        <strain evidence="6">Candidatus Nitrospira sp. ZN2</strain>
    </source>
</reference>
<feature type="modified residue" description="4-aspartylphosphate" evidence="3">
    <location>
        <position position="56"/>
    </location>
</feature>
<protein>
    <submittedName>
        <fullName evidence="6">DNA-binding response regulator</fullName>
    </submittedName>
</protein>
<evidence type="ECO:0000313" key="7">
    <source>
        <dbReference type="Proteomes" id="UP000675880"/>
    </source>
</evidence>
<dbReference type="CDD" id="cd06170">
    <property type="entry name" value="LuxR_C_like"/>
    <property type="match status" value="1"/>
</dbReference>
<dbReference type="Pfam" id="PF00072">
    <property type="entry name" value="Response_reg"/>
    <property type="match status" value="1"/>
</dbReference>
<proteinExistence type="predicted"/>
<comment type="caution">
    <text evidence="6">The sequence shown here is derived from an EMBL/GenBank/DDBJ whole genome shotgun (WGS) entry which is preliminary data.</text>
</comment>
<dbReference type="SUPFAM" id="SSF52172">
    <property type="entry name" value="CheY-like"/>
    <property type="match status" value="1"/>
</dbReference>
<accession>A0ABM8QDS7</accession>
<dbReference type="InterPro" id="IPR016032">
    <property type="entry name" value="Sig_transdc_resp-reg_C-effctor"/>
</dbReference>
<dbReference type="PROSITE" id="PS50110">
    <property type="entry name" value="RESPONSE_REGULATORY"/>
    <property type="match status" value="1"/>
</dbReference>
<evidence type="ECO:0000256" key="1">
    <source>
        <dbReference type="ARBA" id="ARBA00022553"/>
    </source>
</evidence>